<keyword evidence="2" id="KW-0378">Hydrolase</keyword>
<keyword evidence="3" id="KW-1185">Reference proteome</keyword>
<dbReference type="AlphaFoldDB" id="A0A081KAA4"/>
<evidence type="ECO:0000313" key="2">
    <source>
        <dbReference type="EMBL" id="KEI71080.1"/>
    </source>
</evidence>
<gene>
    <name evidence="2" type="ORF">GV64_10275</name>
</gene>
<dbReference type="Proteomes" id="UP000027997">
    <property type="component" value="Unassembled WGS sequence"/>
</dbReference>
<dbReference type="GO" id="GO:0016787">
    <property type="term" value="F:hydrolase activity"/>
    <property type="evidence" value="ECO:0007669"/>
    <property type="project" value="UniProtKB-KW"/>
</dbReference>
<dbReference type="InterPro" id="IPR004518">
    <property type="entry name" value="MazG-like_dom"/>
</dbReference>
<feature type="domain" description="NTP pyrophosphohydrolase MazG-like" evidence="1">
    <location>
        <begin position="29"/>
        <end position="95"/>
    </location>
</feature>
<dbReference type="SUPFAM" id="SSF101386">
    <property type="entry name" value="all-alpha NTP pyrophosphatases"/>
    <property type="match status" value="1"/>
</dbReference>
<dbReference type="RefSeq" id="WP_020585025.1">
    <property type="nucleotide sequence ID" value="NZ_JOJP01000001.1"/>
</dbReference>
<comment type="caution">
    <text evidence="2">The sequence shown here is derived from an EMBL/GenBank/DDBJ whole genome shotgun (WGS) entry which is preliminary data.</text>
</comment>
<accession>A0A081KAA4</accession>
<dbReference type="Pfam" id="PF03819">
    <property type="entry name" value="MazG"/>
    <property type="match status" value="1"/>
</dbReference>
<evidence type="ECO:0000313" key="3">
    <source>
        <dbReference type="Proteomes" id="UP000027997"/>
    </source>
</evidence>
<evidence type="ECO:0000259" key="1">
    <source>
        <dbReference type="Pfam" id="PF03819"/>
    </source>
</evidence>
<dbReference type="STRING" id="305900.GV64_10275"/>
<organism evidence="2 3">
    <name type="scientific">Endozoicomonas elysicola</name>
    <dbReference type="NCBI Taxonomy" id="305900"/>
    <lineage>
        <taxon>Bacteria</taxon>
        <taxon>Pseudomonadati</taxon>
        <taxon>Pseudomonadota</taxon>
        <taxon>Gammaproteobacteria</taxon>
        <taxon>Oceanospirillales</taxon>
        <taxon>Endozoicomonadaceae</taxon>
        <taxon>Endozoicomonas</taxon>
    </lineage>
</organism>
<name>A0A081KAA4_9GAMM</name>
<sequence>MNPKHLNKLLDVVRQKNLIDQDSEWSNGSETYFREIRLELDEVQEELDSDRNCYLEDELGDVFWDYLNLLLALEQEGKISLSRVFERSLAKYSERIEGIQQGVSWSEVKQKQKQRLAEEQAIEDHKAELI</sequence>
<dbReference type="eggNOG" id="COG1694">
    <property type="taxonomic scope" value="Bacteria"/>
</dbReference>
<reference evidence="2 3" key="1">
    <citation type="submission" date="2014-06" db="EMBL/GenBank/DDBJ databases">
        <title>Whole Genome Sequences of Three Symbiotic Endozoicomonas Bacteria.</title>
        <authorList>
            <person name="Neave M.J."/>
            <person name="Apprill A."/>
            <person name="Voolstra C.R."/>
        </authorList>
    </citation>
    <scope>NUCLEOTIDE SEQUENCE [LARGE SCALE GENOMIC DNA]</scope>
    <source>
        <strain evidence="2 3">DSM 22380</strain>
    </source>
</reference>
<protein>
    <submittedName>
        <fullName evidence="2">Nucleotide pyrophosphohydrolase</fullName>
    </submittedName>
</protein>
<dbReference type="Gene3D" id="1.10.287.1080">
    <property type="entry name" value="MazG-like"/>
    <property type="match status" value="1"/>
</dbReference>
<proteinExistence type="predicted"/>
<dbReference type="EMBL" id="JOJP01000001">
    <property type="protein sequence ID" value="KEI71080.1"/>
    <property type="molecule type" value="Genomic_DNA"/>
</dbReference>